<organism evidence="1 2">
    <name type="scientific">Thermoproteota archaeon</name>
    <dbReference type="NCBI Taxonomy" id="2056631"/>
    <lineage>
        <taxon>Archaea</taxon>
        <taxon>Thermoproteota</taxon>
    </lineage>
</organism>
<feature type="non-terminal residue" evidence="1">
    <location>
        <position position="1"/>
    </location>
</feature>
<proteinExistence type="predicted"/>
<dbReference type="PIRSF" id="PIRSF005647">
    <property type="entry name" value="CooC"/>
    <property type="match status" value="1"/>
</dbReference>
<protein>
    <submittedName>
        <fullName evidence="1">CO dehydrogenase nickel-insertion accessory protein CooC</fullName>
    </submittedName>
</protein>
<dbReference type="Proteomes" id="UP000278475">
    <property type="component" value="Unassembled WGS sequence"/>
</dbReference>
<dbReference type="InterPro" id="IPR014433">
    <property type="entry name" value="CooC"/>
</dbReference>
<gene>
    <name evidence="1" type="ORF">DRJ31_09555</name>
</gene>
<reference evidence="1 2" key="1">
    <citation type="submission" date="2018-06" db="EMBL/GenBank/DDBJ databases">
        <title>Extensive metabolic versatility and redundancy in microbially diverse, dynamic hydrothermal sediments.</title>
        <authorList>
            <person name="Dombrowski N."/>
            <person name="Teske A."/>
            <person name="Baker B.J."/>
        </authorList>
    </citation>
    <scope>NUCLEOTIDE SEQUENCE [LARGE SCALE GENOMIC DNA]</scope>
    <source>
        <strain evidence="1">B66_G16</strain>
    </source>
</reference>
<name>A0A497EM22_9CREN</name>
<accession>A0A497EM22</accession>
<evidence type="ECO:0000313" key="1">
    <source>
        <dbReference type="EMBL" id="RLE46865.1"/>
    </source>
</evidence>
<comment type="caution">
    <text evidence="1">The sequence shown here is derived from an EMBL/GenBank/DDBJ whole genome shotgun (WGS) entry which is preliminary data.</text>
</comment>
<dbReference type="SUPFAM" id="SSF52540">
    <property type="entry name" value="P-loop containing nucleoside triphosphate hydrolases"/>
    <property type="match status" value="1"/>
</dbReference>
<dbReference type="EMBL" id="QMQV01000162">
    <property type="protein sequence ID" value="RLE46865.1"/>
    <property type="molecule type" value="Genomic_DNA"/>
</dbReference>
<evidence type="ECO:0000313" key="2">
    <source>
        <dbReference type="Proteomes" id="UP000278475"/>
    </source>
</evidence>
<dbReference type="AlphaFoldDB" id="A0A497EM22"/>
<sequence length="233" mass="25878">VIALDTDSVPNLAQSLGIPYEEASKIVPLVRNDDFVLERTGARPGSTWGAIFKLNPRVDDIAEKYGLKIKENLRLVVVGSINASRQGCLCPAIALARRFLKHSLTRKEYVVIVDSEAGAEVFGRGLAENFNLMLVVCEPTVKSLRIGHEMIRMGKELGIEKSIVIVNKVIDKEAAQKLADSIIGDEIQTFIVRFDQRLPEIEYKGLGLDQLPQDSFFLSDLRSLVESFILNQP</sequence>
<dbReference type="InterPro" id="IPR027417">
    <property type="entry name" value="P-loop_NTPase"/>
</dbReference>
<dbReference type="Gene3D" id="3.40.50.300">
    <property type="entry name" value="P-loop containing nucleotide triphosphate hydrolases"/>
    <property type="match status" value="1"/>
</dbReference>